<keyword evidence="1" id="KW-0732">Signal</keyword>
<dbReference type="KEGG" id="cmag:CBW24_01000"/>
<dbReference type="RefSeq" id="WP_097372382.1">
    <property type="nucleotide sequence ID" value="NZ_CP021404.1"/>
</dbReference>
<organism evidence="2 3">
    <name type="scientific">Pacificitalea manganoxidans</name>
    <dbReference type="NCBI Taxonomy" id="1411902"/>
    <lineage>
        <taxon>Bacteria</taxon>
        <taxon>Pseudomonadati</taxon>
        <taxon>Pseudomonadota</taxon>
        <taxon>Alphaproteobacteria</taxon>
        <taxon>Rhodobacterales</taxon>
        <taxon>Paracoccaceae</taxon>
        <taxon>Pacificitalea</taxon>
    </lineage>
</organism>
<feature type="signal peptide" evidence="1">
    <location>
        <begin position="1"/>
        <end position="31"/>
    </location>
</feature>
<name>A0A291LW66_9RHOB</name>
<dbReference type="OrthoDB" id="7827720at2"/>
<accession>A0A291LW66</accession>
<evidence type="ECO:0000313" key="2">
    <source>
        <dbReference type="EMBL" id="ATI40728.1"/>
    </source>
</evidence>
<dbReference type="InterPro" id="IPR023614">
    <property type="entry name" value="Porin_dom_sf"/>
</dbReference>
<dbReference type="Proteomes" id="UP000219050">
    <property type="component" value="Chromosome"/>
</dbReference>
<feature type="chain" id="PRO_5012787392" description="Porin" evidence="1">
    <location>
        <begin position="32"/>
        <end position="258"/>
    </location>
</feature>
<evidence type="ECO:0008006" key="4">
    <source>
        <dbReference type="Google" id="ProtNLM"/>
    </source>
</evidence>
<keyword evidence="3" id="KW-1185">Reference proteome</keyword>
<evidence type="ECO:0000313" key="3">
    <source>
        <dbReference type="Proteomes" id="UP000219050"/>
    </source>
</evidence>
<dbReference type="Gene3D" id="2.40.160.10">
    <property type="entry name" value="Porin"/>
    <property type="match status" value="1"/>
</dbReference>
<proteinExistence type="predicted"/>
<dbReference type="AlphaFoldDB" id="A0A291LW66"/>
<dbReference type="SUPFAM" id="SSF56935">
    <property type="entry name" value="Porins"/>
    <property type="match status" value="1"/>
</dbReference>
<sequence>MSAPIRFSVRPVPAVLALMLSIAPLAPAAQAQDTSQVGISYGTIDLPNERQNSISLDALTTHGYGRFGLRFDGSADFRDGDGDGVGYGAGAFGFGEITPDLIAGPYAQLSRQPGGGTLWSLGVAMEYAPMIGFGAAGFFGESRGNAISDDDGHITNRGVDLTYTLSTGAAALFYAHKDTVNTNSGDADFYDYGIGLDVPFGHSDDPILSMRYGTLREDTTDTDSRRIELGLTIPLGGGQQGRMLDSDRGVLQSTGLNF</sequence>
<evidence type="ECO:0000256" key="1">
    <source>
        <dbReference type="SAM" id="SignalP"/>
    </source>
</evidence>
<dbReference type="EMBL" id="CP021404">
    <property type="protein sequence ID" value="ATI40728.1"/>
    <property type="molecule type" value="Genomic_DNA"/>
</dbReference>
<gene>
    <name evidence="2" type="ORF">CBW24_01000</name>
</gene>
<reference evidence="2 3" key="1">
    <citation type="submission" date="2017-05" db="EMBL/GenBank/DDBJ databases">
        <title>Comparative genomic and metabolic analysis of manganese-oxidizing mechanisms in Celeribater manganoxidans DY25T: its adaption to the environment of polymetallic nodule.</title>
        <authorList>
            <person name="Wang X."/>
        </authorList>
    </citation>
    <scope>NUCLEOTIDE SEQUENCE [LARGE SCALE GENOMIC DNA]</scope>
    <source>
        <strain evidence="2 3">DY25</strain>
    </source>
</reference>
<protein>
    <recommendedName>
        <fullName evidence="4">Porin</fullName>
    </recommendedName>
</protein>